<dbReference type="InterPro" id="IPR015943">
    <property type="entry name" value="WD40/YVTN_repeat-like_dom_sf"/>
</dbReference>
<comment type="similarity">
    <text evidence="1">Belongs to the TolB family.</text>
</comment>
<evidence type="ECO:0000256" key="1">
    <source>
        <dbReference type="ARBA" id="ARBA00009820"/>
    </source>
</evidence>
<dbReference type="EMBL" id="NIBG01000004">
    <property type="protein sequence ID" value="PAB60051.1"/>
    <property type="molecule type" value="Genomic_DNA"/>
</dbReference>
<dbReference type="SUPFAM" id="SSF69304">
    <property type="entry name" value="Tricorn protease N-terminal domain"/>
    <property type="match status" value="1"/>
</dbReference>
<dbReference type="RefSeq" id="WP_095132245.1">
    <property type="nucleotide sequence ID" value="NZ_NIBG01000004.1"/>
</dbReference>
<dbReference type="InterPro" id="IPR011042">
    <property type="entry name" value="6-blade_b-propeller_TolB-like"/>
</dbReference>
<dbReference type="PANTHER" id="PTHR36842:SF1">
    <property type="entry name" value="PROTEIN TOLB"/>
    <property type="match status" value="1"/>
</dbReference>
<dbReference type="Gene3D" id="2.130.10.10">
    <property type="entry name" value="YVTN repeat-like/Quinoprotein amine dehydrogenase"/>
    <property type="match status" value="1"/>
</dbReference>
<feature type="chain" id="PRO_5038633445" description="Dipeptidylpeptidase IV N-terminal domain-containing protein" evidence="2">
    <location>
        <begin position="20"/>
        <end position="365"/>
    </location>
</feature>
<evidence type="ECO:0000313" key="3">
    <source>
        <dbReference type="EMBL" id="PAB60051.1"/>
    </source>
</evidence>
<gene>
    <name evidence="3" type="ORF">CCE28_06655</name>
</gene>
<dbReference type="Pfam" id="PF07676">
    <property type="entry name" value="PD40"/>
    <property type="match status" value="1"/>
</dbReference>
<dbReference type="Gene3D" id="2.120.10.30">
    <property type="entry name" value="TolB, C-terminal domain"/>
    <property type="match status" value="1"/>
</dbReference>
<protein>
    <recommendedName>
        <fullName evidence="5">Dipeptidylpeptidase IV N-terminal domain-containing protein</fullName>
    </recommendedName>
</protein>
<keyword evidence="4" id="KW-1185">Reference proteome</keyword>
<organism evidence="3 4">
    <name type="scientific">Anaeromicrobium sediminis</name>
    <dbReference type="NCBI Taxonomy" id="1478221"/>
    <lineage>
        <taxon>Bacteria</taxon>
        <taxon>Bacillati</taxon>
        <taxon>Bacillota</taxon>
        <taxon>Clostridia</taxon>
        <taxon>Peptostreptococcales</taxon>
        <taxon>Thermotaleaceae</taxon>
        <taxon>Anaeromicrobium</taxon>
    </lineage>
</organism>
<dbReference type="OrthoDB" id="1886400at2"/>
<sequence length="365" mass="42423">MRNKGIYIFTLIISLSLFAACGKTEKEGRQVIEKEEKTIIVIDDTKDAVYEDIAIEKIKVYEGMKGFEWVNDEEIIVGKENKELYSKVDGHVSAIMRNLYLYDVETKEEKIFTDKSQYQEYPIVSPDRKHILYVNMLENKGTGYIVDMDGKIKVKISLPYVQEFTEAKWVNNDEIIIPFMGSHFHFVNVDGTTRKIENAEDHMIQYAFKVNDKVYYKTYDKKMKVYDINMKEKILFEDNVTGFYLSPDKKELILSKHLVKEQKDSLILTDLNGKNKEILVEGRFIYGVNWSPDGTKLAYMLNKGSNGDVGFYIMDMKNKIQSFVSTEYFGYGAPIWSPSGKKIMINMDKQENEQVVDTVHILTFK</sequence>
<keyword evidence="2" id="KW-0732">Signal</keyword>
<proteinExistence type="inferred from homology"/>
<evidence type="ECO:0000313" key="4">
    <source>
        <dbReference type="Proteomes" id="UP000216024"/>
    </source>
</evidence>
<dbReference type="AlphaFoldDB" id="A0A267MKC5"/>
<accession>A0A267MKC5</accession>
<evidence type="ECO:0000256" key="2">
    <source>
        <dbReference type="SAM" id="SignalP"/>
    </source>
</evidence>
<evidence type="ECO:0008006" key="5">
    <source>
        <dbReference type="Google" id="ProtNLM"/>
    </source>
</evidence>
<dbReference type="InterPro" id="IPR011659">
    <property type="entry name" value="WD40"/>
</dbReference>
<dbReference type="PANTHER" id="PTHR36842">
    <property type="entry name" value="PROTEIN TOLB HOMOLOG"/>
    <property type="match status" value="1"/>
</dbReference>
<feature type="signal peptide" evidence="2">
    <location>
        <begin position="1"/>
        <end position="19"/>
    </location>
</feature>
<reference evidence="3 4" key="1">
    <citation type="submission" date="2017-06" db="EMBL/GenBank/DDBJ databases">
        <title>Draft genome sequence of anaerobic fermentative bacterium Anaeromicrobium sediminis DY2726D isolated from West Pacific Ocean sediments.</title>
        <authorList>
            <person name="Zeng X."/>
        </authorList>
    </citation>
    <scope>NUCLEOTIDE SEQUENCE [LARGE SCALE GENOMIC DNA]</scope>
    <source>
        <strain evidence="3 4">DY2726D</strain>
    </source>
</reference>
<dbReference type="PROSITE" id="PS51257">
    <property type="entry name" value="PROKAR_LIPOPROTEIN"/>
    <property type="match status" value="1"/>
</dbReference>
<name>A0A267MKC5_9FIRM</name>
<comment type="caution">
    <text evidence="3">The sequence shown here is derived from an EMBL/GenBank/DDBJ whole genome shotgun (WGS) entry which is preliminary data.</text>
</comment>
<dbReference type="Proteomes" id="UP000216024">
    <property type="component" value="Unassembled WGS sequence"/>
</dbReference>